<dbReference type="EMBL" id="JBHSAY010000031">
    <property type="protein sequence ID" value="MFC4136497.1"/>
    <property type="molecule type" value="Genomic_DNA"/>
</dbReference>
<protein>
    <recommendedName>
        <fullName evidence="3">Mannitol-1-phosphate 5-dehydrogenase</fullName>
        <ecNumber evidence="2">1.1.1.17</ecNumber>
    </recommendedName>
</protein>
<dbReference type="Gene3D" id="1.10.1040.10">
    <property type="entry name" value="N-(1-d-carboxylethyl)-l-norvaline Dehydrogenase, domain 2"/>
    <property type="match status" value="1"/>
</dbReference>
<reference evidence="10" key="1">
    <citation type="journal article" date="2019" name="Int. J. Syst. Evol. Microbiol.">
        <title>The Global Catalogue of Microorganisms (GCM) 10K type strain sequencing project: providing services to taxonomists for standard genome sequencing and annotation.</title>
        <authorList>
            <consortium name="The Broad Institute Genomics Platform"/>
            <consortium name="The Broad Institute Genome Sequencing Center for Infectious Disease"/>
            <person name="Wu L."/>
            <person name="Ma J."/>
        </authorList>
    </citation>
    <scope>NUCLEOTIDE SEQUENCE [LARGE SCALE GENOMIC DNA]</scope>
    <source>
        <strain evidence="10">CGMCC 4.7289</strain>
    </source>
</reference>
<evidence type="ECO:0000256" key="2">
    <source>
        <dbReference type="ARBA" id="ARBA00012939"/>
    </source>
</evidence>
<dbReference type="InterPro" id="IPR050988">
    <property type="entry name" value="Mannitol_DH/Oxidoreductase"/>
</dbReference>
<name>A0ABV8M1I3_9ACTN</name>
<gene>
    <name evidence="9" type="ORF">ACFOZ4_38310</name>
</gene>
<feature type="domain" description="Mannitol dehydrogenase N-terminal" evidence="7">
    <location>
        <begin position="26"/>
        <end position="240"/>
    </location>
</feature>
<dbReference type="InterPro" id="IPR013328">
    <property type="entry name" value="6PGD_dom2"/>
</dbReference>
<dbReference type="RefSeq" id="WP_253758634.1">
    <property type="nucleotide sequence ID" value="NZ_JAMZDZ010000001.1"/>
</dbReference>
<dbReference type="InterPro" id="IPR013118">
    <property type="entry name" value="Mannitol_DH_C"/>
</dbReference>
<sequence length="454" mass="47990">MARLTKDSLSTIPAEARPTIDTPGVGIVHLGVGAFHRAHQAVYTEDAIAAGGGDWAIAEVAPNSTAVVDAMRAQDGLFSVTSLSGAGARTRVIAAVGRVLHAPSERSAVTGLLADPAIRVVTLTVTEKAYQPGSAMVKLLVDGIRARIIAGAPPLAVVSCDNLPSNGSQLRALIAEAVELPKTVTFPRTMVDRIVPASTDQTYALVRNALGVEDQAAVEAEPYKQWVIEDAFPGGRPAWDLAGAVLTDDVAPWEQLKLRTLNGVHSTVAYLGAVAGYETIADALRMPGLTDVLRQFIADEIAQSFTPPPGVSVVEYGDEVLERFADPAVRYRTVQVAMDGSQKLPYRVLRTVLDSRARGLSPRVGALVVAAWMRFAEGTADDGTALPLNDPMAPQIKAKLAASGSVVDQLLSLREIFPAELAADEEFRSLVHEWYRALTAHGVRATLSAIGGAS</sequence>
<dbReference type="PROSITE" id="PS00974">
    <property type="entry name" value="MANNITOL_DHGENASE"/>
    <property type="match status" value="1"/>
</dbReference>
<comment type="similarity">
    <text evidence="1">Belongs to the mannitol dehydrogenase family.</text>
</comment>
<dbReference type="PANTHER" id="PTHR43362:SF1">
    <property type="entry name" value="MANNITOL DEHYDROGENASE 2-RELATED"/>
    <property type="match status" value="1"/>
</dbReference>
<keyword evidence="10" id="KW-1185">Reference proteome</keyword>
<feature type="domain" description="Mannitol dehydrogenase C-terminal" evidence="8">
    <location>
        <begin position="249"/>
        <end position="438"/>
    </location>
</feature>
<evidence type="ECO:0000256" key="1">
    <source>
        <dbReference type="ARBA" id="ARBA00006541"/>
    </source>
</evidence>
<dbReference type="Pfam" id="PF01232">
    <property type="entry name" value="Mannitol_dh"/>
    <property type="match status" value="1"/>
</dbReference>
<dbReference type="InterPro" id="IPR023027">
    <property type="entry name" value="Mannitol_DH_CS"/>
</dbReference>
<evidence type="ECO:0000259" key="7">
    <source>
        <dbReference type="Pfam" id="PF01232"/>
    </source>
</evidence>
<dbReference type="PANTHER" id="PTHR43362">
    <property type="entry name" value="MANNITOL DEHYDROGENASE DSF1-RELATED"/>
    <property type="match status" value="1"/>
</dbReference>
<dbReference type="EC" id="1.1.1.17" evidence="2"/>
<dbReference type="PRINTS" id="PR00084">
    <property type="entry name" value="MTLDHDRGNASE"/>
</dbReference>
<dbReference type="Proteomes" id="UP001595816">
    <property type="component" value="Unassembled WGS sequence"/>
</dbReference>
<dbReference type="GO" id="GO:0016491">
    <property type="term" value="F:oxidoreductase activity"/>
    <property type="evidence" value="ECO:0007669"/>
    <property type="project" value="UniProtKB-KW"/>
</dbReference>
<dbReference type="SUPFAM" id="SSF51735">
    <property type="entry name" value="NAD(P)-binding Rossmann-fold domains"/>
    <property type="match status" value="1"/>
</dbReference>
<comment type="caution">
    <text evidence="9">The sequence shown here is derived from an EMBL/GenBank/DDBJ whole genome shotgun (WGS) entry which is preliminary data.</text>
</comment>
<proteinExistence type="inferred from homology"/>
<evidence type="ECO:0000256" key="6">
    <source>
        <dbReference type="ARBA" id="ARBA00048615"/>
    </source>
</evidence>
<dbReference type="InterPro" id="IPR013131">
    <property type="entry name" value="Mannitol_DH_N"/>
</dbReference>
<dbReference type="Gene3D" id="3.40.50.720">
    <property type="entry name" value="NAD(P)-binding Rossmann-like Domain"/>
    <property type="match status" value="1"/>
</dbReference>
<dbReference type="InterPro" id="IPR036291">
    <property type="entry name" value="NAD(P)-bd_dom_sf"/>
</dbReference>
<evidence type="ECO:0000313" key="10">
    <source>
        <dbReference type="Proteomes" id="UP001595816"/>
    </source>
</evidence>
<keyword evidence="4 9" id="KW-0560">Oxidoreductase</keyword>
<dbReference type="SUPFAM" id="SSF48179">
    <property type="entry name" value="6-phosphogluconate dehydrogenase C-terminal domain-like"/>
    <property type="match status" value="1"/>
</dbReference>
<evidence type="ECO:0000313" key="9">
    <source>
        <dbReference type="EMBL" id="MFC4136497.1"/>
    </source>
</evidence>
<keyword evidence="5" id="KW-0520">NAD</keyword>
<dbReference type="InterPro" id="IPR000669">
    <property type="entry name" value="Mannitol_DH"/>
</dbReference>
<dbReference type="InterPro" id="IPR008927">
    <property type="entry name" value="6-PGluconate_DH-like_C_sf"/>
</dbReference>
<evidence type="ECO:0000256" key="3">
    <source>
        <dbReference type="ARBA" id="ARBA00016219"/>
    </source>
</evidence>
<dbReference type="Pfam" id="PF08125">
    <property type="entry name" value="Mannitol_dh_C"/>
    <property type="match status" value="1"/>
</dbReference>
<evidence type="ECO:0000256" key="4">
    <source>
        <dbReference type="ARBA" id="ARBA00023002"/>
    </source>
</evidence>
<evidence type="ECO:0000256" key="5">
    <source>
        <dbReference type="ARBA" id="ARBA00023027"/>
    </source>
</evidence>
<comment type="catalytic activity">
    <reaction evidence="6">
        <text>D-mannitol 1-phosphate + NAD(+) = beta-D-fructose 6-phosphate + NADH + H(+)</text>
        <dbReference type="Rhea" id="RHEA:19661"/>
        <dbReference type="ChEBI" id="CHEBI:15378"/>
        <dbReference type="ChEBI" id="CHEBI:57540"/>
        <dbReference type="ChEBI" id="CHEBI:57634"/>
        <dbReference type="ChEBI" id="CHEBI:57945"/>
        <dbReference type="ChEBI" id="CHEBI:61381"/>
        <dbReference type="EC" id="1.1.1.17"/>
    </reaction>
</comment>
<organism evidence="9 10">
    <name type="scientific">Hamadaea flava</name>
    <dbReference type="NCBI Taxonomy" id="1742688"/>
    <lineage>
        <taxon>Bacteria</taxon>
        <taxon>Bacillati</taxon>
        <taxon>Actinomycetota</taxon>
        <taxon>Actinomycetes</taxon>
        <taxon>Micromonosporales</taxon>
        <taxon>Micromonosporaceae</taxon>
        <taxon>Hamadaea</taxon>
    </lineage>
</organism>
<evidence type="ECO:0000259" key="8">
    <source>
        <dbReference type="Pfam" id="PF08125"/>
    </source>
</evidence>
<accession>A0ABV8M1I3</accession>